<evidence type="ECO:0000313" key="2">
    <source>
        <dbReference type="Proteomes" id="UP000247075"/>
    </source>
</evidence>
<sequence length="233" mass="25615">MTDYAAKVAAGIKFLDGKAASGALSANWRDKIDLDELSLESCDVCVLGQLFGGYETGKYTLNIDSYDAKAFGFNTDYSFNELTAAWKDALGQNGKLVEKGEVYKDNYGYAVKVIQTHIITVDNVTTTVYLVQAGSLSGNVFKAYSGNEVTALQKIDFEQTYKTKVEKFVPKKGMFVTATSSGRNFYVCSDEEVRELKDGAYATWISDLSKAERDSLKEMVTGVGKKFSETVVK</sequence>
<dbReference type="Proteomes" id="UP000247075">
    <property type="component" value="Segment"/>
</dbReference>
<organism evidence="1 2">
    <name type="scientific">Streptomyces phage FlowerPower</name>
    <dbReference type="NCBI Taxonomy" id="2182408"/>
    <lineage>
        <taxon>Viruses</taxon>
        <taxon>Duplodnaviria</taxon>
        <taxon>Heunggongvirae</taxon>
        <taxon>Uroviricota</taxon>
        <taxon>Caudoviricetes</taxon>
        <taxon>Beephvirinae</taxon>
        <taxon>Flowerpowervirus</taxon>
        <taxon>Flowerpowervirus flowerpower</taxon>
    </lineage>
</organism>
<dbReference type="EMBL" id="MH155868">
    <property type="protein sequence ID" value="AWN05164.1"/>
    <property type="molecule type" value="Genomic_DNA"/>
</dbReference>
<dbReference type="KEGG" id="vg:55608346"/>
<dbReference type="RefSeq" id="YP_009838119.1">
    <property type="nucleotide sequence ID" value="NC_048706.1"/>
</dbReference>
<dbReference type="GeneID" id="55608346"/>
<proteinExistence type="predicted"/>
<reference evidence="1 2" key="1">
    <citation type="submission" date="2018-04" db="EMBL/GenBank/DDBJ databases">
        <authorList>
            <person name="Richter O.R."/>
            <person name="Sprando J."/>
            <person name="Abi J.R."/>
            <person name="Abidin Z.U."/>
            <person name="Aboumatar N."/>
            <person name="Aguilar F.A."/>
            <person name="Ahmed M."/>
            <person name="Aklilu M."/>
            <person name="Ali S.Z."/>
            <person name="Araia S."/>
            <person name="Asbury H."/>
            <person name="Atkinson A.N."/>
            <person name="Azam A.M."/>
            <person name="Bell J.L."/>
            <person name="Bhagat S."/>
            <person name="Bhatti J.A."/>
            <person name="Bhavsar J."/>
            <person name="Blocker D."/>
            <person name="Bonhomme B."/>
            <person name="Buker C.Y."/>
            <person name="Burnett T.D."/>
            <person name="Campbell R.L."/>
            <person name="Campbell S.M."/>
            <person name="Carinugan C.L."/>
            <person name="Chan P.R."/>
            <person name="Chen S."/>
            <person name="Dahne M."/>
            <person name="Dang V.Q."/>
            <person name="Ding J.R."/>
            <person name="Dunn G.L."/>
            <person name="Flores O.S."/>
            <person name="Frank D.N."/>
            <person name="Gonzalez N."/>
            <person name="Goryunova E."/>
            <person name="Hoang T."/>
            <person name="Hollenhorst D."/>
            <person name="Hora A.B."/>
            <person name="Hutchison A.S."/>
            <person name="Huynh A."/>
            <person name="Jani A."/>
            <person name="Jawed T."/>
            <person name="Jeffries M.J."/>
            <person name="Jian G.M."/>
            <person name="Joshi C."/>
            <person name="Kallab S."/>
            <person name="Kang L."/>
            <person name="Khan A."/>
            <person name="Klontz C.M."/>
            <person name="Koert M."/>
            <person name="Lagasca A."/>
            <person name="Lakhani A."/>
            <person name="Larsen A."/>
            <person name="Le A."/>
            <person name="Lee D.Y."/>
            <person name="Lembirik S."/>
            <person name="Lenus S."/>
            <person name="Lesniewski A.M."/>
            <person name="Lu W."/>
            <person name="Mamarakhimova Z."/>
            <person name="Mason S."/>
            <person name="Mathew L.K."/>
            <person name="Mattson C.L."/>
            <person name="Mian U.H."/>
            <person name="Morcos G.S."/>
            <person name="Muhler C.W."/>
            <person name="Naeem N.-U.-A."/>
            <person name="Namagiri S."/>
            <person name="Nassehi T."/>
            <person name="Nazarian M."/>
            <person name="Neal R.A."/>
            <person name="Negash K."/>
            <person name="Ngaleu B.J."/>
            <person name="Nguyen B.T."/>
            <person name="Nguyen K.V."/>
            <person name="Odili J.C."/>
            <person name="Ogletree A."/>
            <person name="Okojie E."/>
            <person name="Olajide T.E."/>
            <person name="Onwukwe C.S."/>
            <person name="Ozako O."/>
            <person name="Pakala M."/>
            <person name="Patel P."/>
            <person name="Patel H.J."/>
            <person name="Patel R."/>
            <person name="Paudel H."/>
            <person name="Pikounis A.J."/>
            <person name="Qazi M.A."/>
            <person name="Quiroz J.N."/>
            <person name="Ramachandran P.N."/>
            <person name="Rashford R.L."/>
            <person name="Rivera J."/>
            <person name="Romero F.D."/>
            <person name="Saba P.A."/>
            <person name="Sabu R.L."/>
            <person name="Saeed O.S."/>
            <person name="Saraf S."/>
            <person name="Scarano A.L."/>
            <person name="Sciandra C."/>
            <person name="Shakarov P."/>
            <person name="Sharma A."/>
            <person name="Singh K."/>
            <person name="Singh S."/>
            <person name="Spindler S.E."/>
            <person name="Szymanik K.H."/>
            <person name="Tahir M."/>
            <person name="Tchuinte L.U."/>
            <person name="Thakkar V."/>
            <person name="Tombo Z.B."/>
            <person name="Touma A."/>
            <person name="Tran J.N."/>
            <person name="Tran N."/>
            <person name="Truong D.H."/>
            <person name="Turner M.D."/>
            <person name="Vidmar M."/>
            <person name="Vuong K."/>
            <person name="Wilson B."/>
            <person name="Xie C.L."/>
            <person name="Yasinova A.G."/>
            <person name="Yu A.M."/>
            <person name="Zolnerowich N."/>
            <person name="Cortez R."/>
            <person name="Greis H.L."/>
            <person name="Lee M."/>
            <person name="Mantzavinos A."/>
            <person name="Mohamed I.R."/>
            <person name="Patel P."/>
            <person name="Puglisi K.M."/>
            <person name="Bhattacharya M."/>
            <person name="Correa-Mendez M."/>
            <person name="Fabian M."/>
            <person name="Reger N."/>
            <person name="Tran K."/>
            <person name="Erill I."/>
            <person name="Caruso S.M."/>
            <person name="Garlena R.A."/>
            <person name="Russell D.A."/>
            <person name="Pope W.H."/>
            <person name="Jacobs-Sera D."/>
            <person name="Hatfull G.F."/>
        </authorList>
    </citation>
    <scope>NUCLEOTIDE SEQUENCE [LARGE SCALE GENOMIC DNA]</scope>
</reference>
<accession>A0A2U8UN44</accession>
<protein>
    <submittedName>
        <fullName evidence="1">Uncharacterized protein</fullName>
    </submittedName>
</protein>
<gene>
    <name evidence="1" type="primary">83</name>
    <name evidence="1" type="ORF">SEA_FLOWERPOWER_83</name>
</gene>
<evidence type="ECO:0000313" key="1">
    <source>
        <dbReference type="EMBL" id="AWN05164.1"/>
    </source>
</evidence>
<name>A0A2U8UN44_9CAUD</name>
<keyword evidence="2" id="KW-1185">Reference proteome</keyword>